<evidence type="ECO:0000313" key="2">
    <source>
        <dbReference type="Proteomes" id="UP001620626"/>
    </source>
</evidence>
<dbReference type="Proteomes" id="UP001620626">
    <property type="component" value="Unassembled WGS sequence"/>
</dbReference>
<comment type="caution">
    <text evidence="1">The sequence shown here is derived from an EMBL/GenBank/DDBJ whole genome shotgun (WGS) entry which is preliminary data.</text>
</comment>
<dbReference type="EMBL" id="JBICBT010000591">
    <property type="protein sequence ID" value="KAL3108370.1"/>
    <property type="molecule type" value="Genomic_DNA"/>
</dbReference>
<name>A0ABD2L0L9_9BILA</name>
<gene>
    <name evidence="1" type="ORF">niasHT_014519</name>
</gene>
<protein>
    <submittedName>
        <fullName evidence="1">Uncharacterized protein</fullName>
    </submittedName>
</protein>
<keyword evidence="2" id="KW-1185">Reference proteome</keyword>
<evidence type="ECO:0000313" key="1">
    <source>
        <dbReference type="EMBL" id="KAL3108370.1"/>
    </source>
</evidence>
<reference evidence="1 2" key="1">
    <citation type="submission" date="2024-10" db="EMBL/GenBank/DDBJ databases">
        <authorList>
            <person name="Kim D."/>
        </authorList>
    </citation>
    <scope>NUCLEOTIDE SEQUENCE [LARGE SCALE GENOMIC DNA]</scope>
    <source>
        <strain evidence="1">BH-2024</strain>
    </source>
</reference>
<accession>A0ABD2L0L9</accession>
<sequence length="117" mass="13301">MPLYASHDILRVPTTLYASHHILRVPTTLYASHHILRVPTTLYASHHILRVPTTLYATAKIPVDPGWHGIPISENFWGLGMPSLPWTQNVMGRVKSEPPRIVLAVRSINNQRRNGRR</sequence>
<proteinExistence type="predicted"/>
<organism evidence="1 2">
    <name type="scientific">Heterodera trifolii</name>
    <dbReference type="NCBI Taxonomy" id="157864"/>
    <lineage>
        <taxon>Eukaryota</taxon>
        <taxon>Metazoa</taxon>
        <taxon>Ecdysozoa</taxon>
        <taxon>Nematoda</taxon>
        <taxon>Chromadorea</taxon>
        <taxon>Rhabditida</taxon>
        <taxon>Tylenchina</taxon>
        <taxon>Tylenchomorpha</taxon>
        <taxon>Tylenchoidea</taxon>
        <taxon>Heteroderidae</taxon>
        <taxon>Heteroderinae</taxon>
        <taxon>Heterodera</taxon>
    </lineage>
</organism>
<dbReference type="AlphaFoldDB" id="A0ABD2L0L9"/>